<evidence type="ECO:0000256" key="3">
    <source>
        <dbReference type="ARBA" id="ARBA00022737"/>
    </source>
</evidence>
<dbReference type="OrthoDB" id="658304at2759"/>
<dbReference type="InterPro" id="IPR041118">
    <property type="entry name" value="Rx_N"/>
</dbReference>
<keyword evidence="5" id="KW-0611">Plant defense</keyword>
<sequence>MAAAVLSDVVKRVGDFLVNEAVFLYEVRDHVEWVTDELRAMECFLKDAELKSKRDERVKNWVRQVREIAYRAEDLVESFVLHAQRRRRLKTNNFMWFGG</sequence>
<comment type="similarity">
    <text evidence="1">Belongs to the disease resistance NB-LRR family.</text>
</comment>
<dbReference type="PANTHER" id="PTHR19338">
    <property type="entry name" value="TRANSLOCASE OF INNER MITOCHONDRIAL MEMBRANE 13 HOMOLOG"/>
    <property type="match status" value="1"/>
</dbReference>
<gene>
    <name evidence="7" type="ORF">SI8410_14018533</name>
</gene>
<evidence type="ECO:0000256" key="1">
    <source>
        <dbReference type="ARBA" id="ARBA00008894"/>
    </source>
</evidence>
<dbReference type="CDD" id="cd14798">
    <property type="entry name" value="RX-CC_like"/>
    <property type="match status" value="1"/>
</dbReference>
<dbReference type="PANTHER" id="PTHR19338:SF66">
    <property type="entry name" value="NB-ARC DOMAIN-CONTAINING PROTEIN"/>
    <property type="match status" value="1"/>
</dbReference>
<feature type="domain" description="Disease resistance N-terminal" evidence="6">
    <location>
        <begin position="5"/>
        <end position="90"/>
    </location>
</feature>
<dbReference type="Pfam" id="PF18052">
    <property type="entry name" value="Rx_N"/>
    <property type="match status" value="1"/>
</dbReference>
<reference evidence="7" key="1">
    <citation type="submission" date="2020-02" db="EMBL/GenBank/DDBJ databases">
        <authorList>
            <person name="Scholz U."/>
            <person name="Mascher M."/>
            <person name="Fiebig A."/>
        </authorList>
    </citation>
    <scope>NUCLEOTIDE SEQUENCE</scope>
</reference>
<keyword evidence="4" id="KW-0547">Nucleotide-binding</keyword>
<accession>A0A7I8LEY9</accession>
<keyword evidence="2" id="KW-0433">Leucine-rich repeat</keyword>
<dbReference type="Gene3D" id="1.20.5.4130">
    <property type="match status" value="1"/>
</dbReference>
<dbReference type="InterPro" id="IPR038005">
    <property type="entry name" value="RX-like_CC"/>
</dbReference>
<evidence type="ECO:0000256" key="5">
    <source>
        <dbReference type="ARBA" id="ARBA00022821"/>
    </source>
</evidence>
<organism evidence="7 8">
    <name type="scientific">Spirodela intermedia</name>
    <name type="common">Intermediate duckweed</name>
    <dbReference type="NCBI Taxonomy" id="51605"/>
    <lineage>
        <taxon>Eukaryota</taxon>
        <taxon>Viridiplantae</taxon>
        <taxon>Streptophyta</taxon>
        <taxon>Embryophyta</taxon>
        <taxon>Tracheophyta</taxon>
        <taxon>Spermatophyta</taxon>
        <taxon>Magnoliopsida</taxon>
        <taxon>Liliopsida</taxon>
        <taxon>Araceae</taxon>
        <taxon>Lemnoideae</taxon>
        <taxon>Spirodela</taxon>
    </lineage>
</organism>
<evidence type="ECO:0000256" key="2">
    <source>
        <dbReference type="ARBA" id="ARBA00022614"/>
    </source>
</evidence>
<protein>
    <recommendedName>
        <fullName evidence="6">Disease resistance N-terminal domain-containing protein</fullName>
    </recommendedName>
</protein>
<keyword evidence="3" id="KW-0677">Repeat</keyword>
<keyword evidence="8" id="KW-1185">Reference proteome</keyword>
<dbReference type="Proteomes" id="UP000663760">
    <property type="component" value="Chromosome 14"/>
</dbReference>
<evidence type="ECO:0000256" key="4">
    <source>
        <dbReference type="ARBA" id="ARBA00022741"/>
    </source>
</evidence>
<dbReference type="EMBL" id="LR746277">
    <property type="protein sequence ID" value="CAA7407855.1"/>
    <property type="molecule type" value="Genomic_DNA"/>
</dbReference>
<dbReference type="GO" id="GO:0000166">
    <property type="term" value="F:nucleotide binding"/>
    <property type="evidence" value="ECO:0007669"/>
    <property type="project" value="UniProtKB-KW"/>
</dbReference>
<dbReference type="GO" id="GO:0006952">
    <property type="term" value="P:defense response"/>
    <property type="evidence" value="ECO:0007669"/>
    <property type="project" value="UniProtKB-KW"/>
</dbReference>
<evidence type="ECO:0000259" key="6">
    <source>
        <dbReference type="Pfam" id="PF18052"/>
    </source>
</evidence>
<dbReference type="AlphaFoldDB" id="A0A7I8LEY9"/>
<evidence type="ECO:0000313" key="7">
    <source>
        <dbReference type="EMBL" id="CAA7407855.1"/>
    </source>
</evidence>
<proteinExistence type="inferred from homology"/>
<name>A0A7I8LEY9_SPIIN</name>
<evidence type="ECO:0000313" key="8">
    <source>
        <dbReference type="Proteomes" id="UP000663760"/>
    </source>
</evidence>